<dbReference type="RefSeq" id="WP_182494448.1">
    <property type="nucleotide sequence ID" value="NZ_JACJIS010000004.1"/>
</dbReference>
<dbReference type="EMBL" id="JACJIS010000004">
    <property type="protein sequence ID" value="MBA9075059.1"/>
    <property type="molecule type" value="Genomic_DNA"/>
</dbReference>
<dbReference type="Proteomes" id="UP000555003">
    <property type="component" value="Unassembled WGS sequence"/>
</dbReference>
<sequence length="204" mass="24179">MYFKKPLIEKALEKRQLLLKDISLNLGDFVITFGLVESAIQALILSIVNVAMEYNDVDHRVINLLRILLNKSDSVDFSIQTLNSTIEIFIRDKRQDKWKEMVNELYQLNQYRNKVVHRPWMVQDDKVIKYNKKTLLPVEMSLEELLKMTERLKFRKDQITDFLTYTMNIINPDFIYVPLVNDEDRLLGIEVILEKNSKGRIINM</sequence>
<proteinExistence type="predicted"/>
<gene>
    <name evidence="1" type="ORF">GGR22_003236</name>
</gene>
<evidence type="ECO:0000313" key="1">
    <source>
        <dbReference type="EMBL" id="MBA9075059.1"/>
    </source>
</evidence>
<evidence type="ECO:0008006" key="3">
    <source>
        <dbReference type="Google" id="ProtNLM"/>
    </source>
</evidence>
<comment type="caution">
    <text evidence="1">The sequence shown here is derived from an EMBL/GenBank/DDBJ whole genome shotgun (WGS) entry which is preliminary data.</text>
</comment>
<keyword evidence="2" id="KW-1185">Reference proteome</keyword>
<organism evidence="1 2">
    <name type="scientific">Flavobacterium gossypii</name>
    <dbReference type="NCBI Taxonomy" id="1646119"/>
    <lineage>
        <taxon>Bacteria</taxon>
        <taxon>Pseudomonadati</taxon>
        <taxon>Bacteroidota</taxon>
        <taxon>Flavobacteriia</taxon>
        <taxon>Flavobacteriales</taxon>
        <taxon>Flavobacteriaceae</taxon>
        <taxon>Flavobacterium</taxon>
    </lineage>
</organism>
<accession>A0ABR6DUB7</accession>
<name>A0ABR6DUB7_9FLAO</name>
<evidence type="ECO:0000313" key="2">
    <source>
        <dbReference type="Proteomes" id="UP000555003"/>
    </source>
</evidence>
<protein>
    <recommendedName>
        <fullName evidence="3">CBS domain-containing protein</fullName>
    </recommendedName>
</protein>
<reference evidence="1 2" key="1">
    <citation type="submission" date="2020-08" db="EMBL/GenBank/DDBJ databases">
        <title>Genomic Encyclopedia of Type Strains, Phase IV (KMG-IV): sequencing the most valuable type-strain genomes for metagenomic binning, comparative biology and taxonomic classification.</title>
        <authorList>
            <person name="Goeker M."/>
        </authorList>
    </citation>
    <scope>NUCLEOTIDE SEQUENCE [LARGE SCALE GENOMIC DNA]</scope>
    <source>
        <strain evidence="1 2">DSM 100397</strain>
    </source>
</reference>